<evidence type="ECO:0000259" key="3">
    <source>
        <dbReference type="PROSITE" id="PS50102"/>
    </source>
</evidence>
<dbReference type="SMART" id="SM00360">
    <property type="entry name" value="RRM"/>
    <property type="match status" value="1"/>
</dbReference>
<dbReference type="OrthoDB" id="2096634at2759"/>
<dbReference type="AlphaFoldDB" id="A0A8T1UMS2"/>
<reference evidence="4" key="1">
    <citation type="submission" date="2021-01" db="EMBL/GenBank/DDBJ databases">
        <title>Phytophthora aleatoria, a newly-described species from Pinus radiata is distinct from Phytophthora cactorum isolates based on comparative genomics.</title>
        <authorList>
            <person name="Mcdougal R."/>
            <person name="Panda P."/>
            <person name="Williams N."/>
            <person name="Studholme D.J."/>
        </authorList>
    </citation>
    <scope>NUCLEOTIDE SEQUENCE</scope>
    <source>
        <strain evidence="4">NZFS 3830</strain>
    </source>
</reference>
<organism evidence="4 5">
    <name type="scientific">Phytophthora cactorum</name>
    <dbReference type="NCBI Taxonomy" id="29920"/>
    <lineage>
        <taxon>Eukaryota</taxon>
        <taxon>Sar</taxon>
        <taxon>Stramenopiles</taxon>
        <taxon>Oomycota</taxon>
        <taxon>Peronosporomycetes</taxon>
        <taxon>Peronosporales</taxon>
        <taxon>Peronosporaceae</taxon>
        <taxon>Phytophthora</taxon>
    </lineage>
</organism>
<dbReference type="EMBL" id="JAENGZ010000266">
    <property type="protein sequence ID" value="KAG6963541.1"/>
    <property type="molecule type" value="Genomic_DNA"/>
</dbReference>
<evidence type="ECO:0000256" key="1">
    <source>
        <dbReference type="PROSITE-ProRule" id="PRU00176"/>
    </source>
</evidence>
<dbReference type="InterPro" id="IPR012544">
    <property type="entry name" value="PHb"/>
</dbReference>
<feature type="compositionally biased region" description="Basic and acidic residues" evidence="2">
    <location>
        <begin position="240"/>
        <end position="254"/>
    </location>
</feature>
<evidence type="ECO:0000256" key="2">
    <source>
        <dbReference type="SAM" id="MobiDB-lite"/>
    </source>
</evidence>
<name>A0A8T1UMS2_9STRA</name>
<dbReference type="Pfam" id="PF08000">
    <property type="entry name" value="bPH_1"/>
    <property type="match status" value="1"/>
</dbReference>
<feature type="domain" description="RRM" evidence="3">
    <location>
        <begin position="258"/>
        <end position="332"/>
    </location>
</feature>
<accession>A0A8T1UMS2</accession>
<dbReference type="PROSITE" id="PS50102">
    <property type="entry name" value="RRM"/>
    <property type="match status" value="1"/>
</dbReference>
<keyword evidence="1" id="KW-0694">RNA-binding</keyword>
<dbReference type="VEuPathDB" id="FungiDB:PC110_g9622"/>
<dbReference type="PANTHER" id="PTHR35796">
    <property type="entry name" value="HYPOTHETICAL CYTOSOLIC PROTEIN"/>
    <property type="match status" value="1"/>
</dbReference>
<proteinExistence type="predicted"/>
<evidence type="ECO:0000313" key="4">
    <source>
        <dbReference type="EMBL" id="KAG6963541.1"/>
    </source>
</evidence>
<gene>
    <name evidence="4" type="ORF">JG687_00006506</name>
</gene>
<dbReference type="Pfam" id="PF00076">
    <property type="entry name" value="RRM_1"/>
    <property type="match status" value="1"/>
</dbReference>
<dbReference type="Proteomes" id="UP000688947">
    <property type="component" value="Unassembled WGS sequence"/>
</dbReference>
<dbReference type="InterPro" id="IPR000504">
    <property type="entry name" value="RRM_dom"/>
</dbReference>
<comment type="caution">
    <text evidence="4">The sequence shown here is derived from an EMBL/GenBank/DDBJ whole genome shotgun (WGS) entry which is preliminary data.</text>
</comment>
<dbReference type="GO" id="GO:0003723">
    <property type="term" value="F:RNA binding"/>
    <property type="evidence" value="ECO:0007669"/>
    <property type="project" value="UniProtKB-UniRule"/>
</dbReference>
<protein>
    <recommendedName>
        <fullName evidence="3">RRM domain-containing protein</fullName>
    </recommendedName>
</protein>
<dbReference type="VEuPathDB" id="FungiDB:PC110_g9623"/>
<dbReference type="PANTHER" id="PTHR35796:SF3">
    <property type="entry name" value="BHLH DOMAIN-CONTAINING PROTEIN"/>
    <property type="match status" value="1"/>
</dbReference>
<evidence type="ECO:0000313" key="5">
    <source>
        <dbReference type="Proteomes" id="UP000688947"/>
    </source>
</evidence>
<sequence>MLKGLAGDLSGAGDVCHVMHDFSPCLANQYLLPSESIMFSMQSSKEEFTFTNHALLKISGSNSTTTRKLTERFDYRNETITSVKFETAGLVDRDCEIKFKIGGKSVSIDVAKAEQADAQDFYKVLEMLSRRQIENNRAWEHGCLALKHSSEALYLTENSGQTLIKQTDETSTWIGELYKRTHPLCYREFITGAFQELKLVDKMERFQIQNLRLGALPFALRAKVLFLALVLHLAPQTRSSADEKSPSRSKESPKSKPVTLRVENLTRNVNADHLREIFGKFGLVVRVDMAVPKGKASAIVAFAAQKDADNAKDHMHDGWLDGNKLRVLPDAPKPEPLDAVDASGLRRRPRDVGEDVVPPRRSEDAVAAAALATTDTCFT</sequence>
<feature type="region of interest" description="Disordered" evidence="2">
    <location>
        <begin position="238"/>
        <end position="258"/>
    </location>
</feature>